<feature type="region of interest" description="Disordered" evidence="1">
    <location>
        <begin position="1"/>
        <end position="25"/>
    </location>
</feature>
<dbReference type="RefSeq" id="XP_060337542.1">
    <property type="nucleotide sequence ID" value="XM_060482952.1"/>
</dbReference>
<name>A0AA39U4N4_ARMTA</name>
<gene>
    <name evidence="2" type="ORF">EV420DRAFT_656692</name>
</gene>
<organism evidence="2 3">
    <name type="scientific">Armillaria tabescens</name>
    <name type="common">Ringless honey mushroom</name>
    <name type="synonym">Agaricus tabescens</name>
    <dbReference type="NCBI Taxonomy" id="1929756"/>
    <lineage>
        <taxon>Eukaryota</taxon>
        <taxon>Fungi</taxon>
        <taxon>Dikarya</taxon>
        <taxon>Basidiomycota</taxon>
        <taxon>Agaricomycotina</taxon>
        <taxon>Agaricomycetes</taxon>
        <taxon>Agaricomycetidae</taxon>
        <taxon>Agaricales</taxon>
        <taxon>Marasmiineae</taxon>
        <taxon>Physalacriaceae</taxon>
        <taxon>Desarmillaria</taxon>
    </lineage>
</organism>
<keyword evidence="3" id="KW-1185">Reference proteome</keyword>
<comment type="caution">
    <text evidence="2">The sequence shown here is derived from an EMBL/GenBank/DDBJ whole genome shotgun (WGS) entry which is preliminary data.</text>
</comment>
<reference evidence="2" key="1">
    <citation type="submission" date="2023-06" db="EMBL/GenBank/DDBJ databases">
        <authorList>
            <consortium name="Lawrence Berkeley National Laboratory"/>
            <person name="Ahrendt S."/>
            <person name="Sahu N."/>
            <person name="Indic B."/>
            <person name="Wong-Bajracharya J."/>
            <person name="Merenyi Z."/>
            <person name="Ke H.-M."/>
            <person name="Monk M."/>
            <person name="Kocsube S."/>
            <person name="Drula E."/>
            <person name="Lipzen A."/>
            <person name="Balint B."/>
            <person name="Henrissat B."/>
            <person name="Andreopoulos B."/>
            <person name="Martin F.M."/>
            <person name="Harder C.B."/>
            <person name="Rigling D."/>
            <person name="Ford K.L."/>
            <person name="Foster G.D."/>
            <person name="Pangilinan J."/>
            <person name="Papanicolaou A."/>
            <person name="Barry K."/>
            <person name="LaButti K."/>
            <person name="Viragh M."/>
            <person name="Koriabine M."/>
            <person name="Yan M."/>
            <person name="Riley R."/>
            <person name="Champramary S."/>
            <person name="Plett K.L."/>
            <person name="Tsai I.J."/>
            <person name="Slot J."/>
            <person name="Sipos G."/>
            <person name="Plett J."/>
            <person name="Nagy L.G."/>
            <person name="Grigoriev I.V."/>
        </authorList>
    </citation>
    <scope>NUCLEOTIDE SEQUENCE</scope>
    <source>
        <strain evidence="2">CCBAS 213</strain>
    </source>
</reference>
<feature type="compositionally biased region" description="Polar residues" evidence="1">
    <location>
        <begin position="1"/>
        <end position="17"/>
    </location>
</feature>
<feature type="region of interest" description="Disordered" evidence="1">
    <location>
        <begin position="45"/>
        <end position="186"/>
    </location>
</feature>
<feature type="compositionally biased region" description="Basic and acidic residues" evidence="1">
    <location>
        <begin position="130"/>
        <end position="145"/>
    </location>
</feature>
<dbReference type="AlphaFoldDB" id="A0AA39U4N4"/>
<accession>A0AA39U4N4</accession>
<evidence type="ECO:0000313" key="3">
    <source>
        <dbReference type="Proteomes" id="UP001175211"/>
    </source>
</evidence>
<evidence type="ECO:0000256" key="1">
    <source>
        <dbReference type="SAM" id="MobiDB-lite"/>
    </source>
</evidence>
<feature type="compositionally biased region" description="Polar residues" evidence="1">
    <location>
        <begin position="45"/>
        <end position="82"/>
    </location>
</feature>
<sequence length="376" mass="41890">MRSRSNAGSSLASNGPTQVLPPTEAIPVPGVQTMFRIHGYNHCQPTPSETTAVPFSDPSMQVAQASGSTVPSQPIISPSPTHQPRETVPGAVPVPVPVPRSRRAHFVDDPESSDGEFLELSPPSSLSDDSAVHSETPRRPSDSDHTAQAPHTPHRNPFPIPRRLSRTPGTPRRLSHAAAGHTVKKGRNTARDVWSFFIKSENRHHCTFCTAKDFEKDNELPGASDFGSKTSTDILRRHLLDYHTTSWLTKCDNQGIQVRSTQKRYQDAIRKFHLDQGKQSSIFNSTGHRAFSHEAFIDSLVAWVVADDQSINAIESPHLRSIFLMLRESLKDSDIPHRSSLRARILEMWDKYMDDLTSELKVSAIYYIRVLMNVAI</sequence>
<proteinExistence type="predicted"/>
<feature type="compositionally biased region" description="Low complexity" evidence="1">
    <location>
        <begin position="120"/>
        <end position="129"/>
    </location>
</feature>
<dbReference type="EMBL" id="JAUEPS010000003">
    <property type="protein sequence ID" value="KAK0466950.1"/>
    <property type="molecule type" value="Genomic_DNA"/>
</dbReference>
<protein>
    <submittedName>
        <fullName evidence="2">Uncharacterized protein</fullName>
    </submittedName>
</protein>
<dbReference type="Proteomes" id="UP001175211">
    <property type="component" value="Unassembled WGS sequence"/>
</dbReference>
<dbReference type="GeneID" id="85366500"/>
<evidence type="ECO:0000313" key="2">
    <source>
        <dbReference type="EMBL" id="KAK0466950.1"/>
    </source>
</evidence>